<dbReference type="RefSeq" id="WP_188604931.1">
    <property type="nucleotide sequence ID" value="NZ_BMIC01000001.1"/>
</dbReference>
<gene>
    <name evidence="1" type="ORF">GCM10011531_06820</name>
</gene>
<evidence type="ECO:0000313" key="2">
    <source>
        <dbReference type="Proteomes" id="UP000598120"/>
    </source>
</evidence>
<accession>A0A8J2XFL9</accession>
<dbReference type="Proteomes" id="UP000598120">
    <property type="component" value="Unassembled WGS sequence"/>
</dbReference>
<protein>
    <submittedName>
        <fullName evidence="1">Uncharacterized protein</fullName>
    </submittedName>
</protein>
<dbReference type="EMBL" id="BMIC01000001">
    <property type="protein sequence ID" value="GFZ79594.1"/>
    <property type="molecule type" value="Genomic_DNA"/>
</dbReference>
<evidence type="ECO:0000313" key="1">
    <source>
        <dbReference type="EMBL" id="GFZ79594.1"/>
    </source>
</evidence>
<comment type="caution">
    <text evidence="1">The sequence shown here is derived from an EMBL/GenBank/DDBJ whole genome shotgun (WGS) entry which is preliminary data.</text>
</comment>
<keyword evidence="2" id="KW-1185">Reference proteome</keyword>
<name>A0A8J2XFL9_9FLAO</name>
<proteinExistence type="predicted"/>
<dbReference type="AlphaFoldDB" id="A0A8J2XFL9"/>
<organism evidence="1 2">
    <name type="scientific">Aquaticitalea lipolytica</name>
    <dbReference type="NCBI Taxonomy" id="1247562"/>
    <lineage>
        <taxon>Bacteria</taxon>
        <taxon>Pseudomonadati</taxon>
        <taxon>Bacteroidota</taxon>
        <taxon>Flavobacteriia</taxon>
        <taxon>Flavobacteriales</taxon>
        <taxon>Flavobacteriaceae</taxon>
        <taxon>Aquaticitalea</taxon>
    </lineage>
</organism>
<reference evidence="1 2" key="1">
    <citation type="journal article" date="2014" name="Int. J. Syst. Evol. Microbiol.">
        <title>Complete genome sequence of Corynebacterium casei LMG S-19264T (=DSM 44701T), isolated from a smear-ripened cheese.</title>
        <authorList>
            <consortium name="US DOE Joint Genome Institute (JGI-PGF)"/>
            <person name="Walter F."/>
            <person name="Albersmeier A."/>
            <person name="Kalinowski J."/>
            <person name="Ruckert C."/>
        </authorList>
    </citation>
    <scope>NUCLEOTIDE SEQUENCE [LARGE SCALE GENOMIC DNA]</scope>
    <source>
        <strain evidence="1 2">CGMCC 1.15295</strain>
    </source>
</reference>
<sequence>METQFYKCKYCFKEFEPKRRLVQKYCSNSCRSKAYHVRQLKNTNKNNNTTAIEVPKPMSLPPIPAKTKIDKVSIAGVGNATLGNLAAGSLKSIFTPENNKPATKGDLNKLLDKLNYRYHLINNYPPQPNGTFAYFDLQTNELVFLKRQF</sequence>